<dbReference type="SMART" id="SM00382">
    <property type="entry name" value="AAA"/>
    <property type="match status" value="1"/>
</dbReference>
<keyword evidence="4" id="KW-1278">Translocase</keyword>
<keyword evidence="3 7" id="KW-0067">ATP-binding</keyword>
<dbReference type="PROSITE" id="PS50893">
    <property type="entry name" value="ABC_TRANSPORTER_2"/>
    <property type="match status" value="1"/>
</dbReference>
<dbReference type="InterPro" id="IPR027417">
    <property type="entry name" value="P-loop_NTPase"/>
</dbReference>
<protein>
    <submittedName>
        <fullName evidence="7">ATP-binding cassette domain-containing protein</fullName>
    </submittedName>
</protein>
<dbReference type="Proteomes" id="UP000471381">
    <property type="component" value="Unassembled WGS sequence"/>
</dbReference>
<name>A0A6N9TGE7_9ALTE</name>
<dbReference type="InterPro" id="IPR003593">
    <property type="entry name" value="AAA+_ATPase"/>
</dbReference>
<evidence type="ECO:0000256" key="4">
    <source>
        <dbReference type="ARBA" id="ARBA00022967"/>
    </source>
</evidence>
<evidence type="ECO:0000259" key="6">
    <source>
        <dbReference type="PROSITE" id="PS50893"/>
    </source>
</evidence>
<dbReference type="GO" id="GO:0016887">
    <property type="term" value="F:ATP hydrolysis activity"/>
    <property type="evidence" value="ECO:0007669"/>
    <property type="project" value="InterPro"/>
</dbReference>
<proteinExistence type="predicted"/>
<comment type="function">
    <text evidence="5">Part of the ABC transporter complex HmuTUV involved in hemin import. Responsible for energy coupling to the transport system.</text>
</comment>
<gene>
    <name evidence="7" type="ORF">GTQ48_06290</name>
</gene>
<keyword evidence="1" id="KW-0813">Transport</keyword>
<evidence type="ECO:0000313" key="7">
    <source>
        <dbReference type="EMBL" id="NDW15125.1"/>
    </source>
</evidence>
<dbReference type="PANTHER" id="PTHR42794:SF1">
    <property type="entry name" value="HEMIN IMPORT ATP-BINDING PROTEIN HMUV"/>
    <property type="match status" value="1"/>
</dbReference>
<keyword evidence="2" id="KW-0547">Nucleotide-binding</keyword>
<sequence>MSTVLHLTSISLSNRLQVDSLHAVKGECIHLLGPNGAGKSSLMAVIAGLIAPEQGEVVLCDKSLSTWSLAELASLRTMLSQQLESNFALRVGEYLSFYAHSHRDNLLVPAMLERALEVKSFLYKPLTHLSGGERQRVEICRALLQIWPQLEIGEGIAILDEPLQGLDIRHQYAVATLIQALCAKGNTIIMSSHDIALSANYSTSLWLMNKGRIVASGAPHSVATQHNLERVFECHFLISKKKNFLEIQVCAPITLP</sequence>
<feature type="domain" description="ABC transporter" evidence="6">
    <location>
        <begin position="1"/>
        <end position="235"/>
    </location>
</feature>
<dbReference type="EMBL" id="JAAAWO010000003">
    <property type="protein sequence ID" value="NDW15125.1"/>
    <property type="molecule type" value="Genomic_DNA"/>
</dbReference>
<dbReference type="GO" id="GO:0005524">
    <property type="term" value="F:ATP binding"/>
    <property type="evidence" value="ECO:0007669"/>
    <property type="project" value="UniProtKB-KW"/>
</dbReference>
<evidence type="ECO:0000256" key="1">
    <source>
        <dbReference type="ARBA" id="ARBA00022448"/>
    </source>
</evidence>
<dbReference type="PANTHER" id="PTHR42794">
    <property type="entry name" value="HEMIN IMPORT ATP-BINDING PROTEIN HMUV"/>
    <property type="match status" value="1"/>
</dbReference>
<dbReference type="Pfam" id="PF00005">
    <property type="entry name" value="ABC_tran"/>
    <property type="match status" value="1"/>
</dbReference>
<evidence type="ECO:0000313" key="8">
    <source>
        <dbReference type="Proteomes" id="UP000471381"/>
    </source>
</evidence>
<organism evidence="7 8">
    <name type="scientific">Alteromonas genovensis</name>
    <dbReference type="NCBI Taxonomy" id="471225"/>
    <lineage>
        <taxon>Bacteria</taxon>
        <taxon>Pseudomonadati</taxon>
        <taxon>Pseudomonadota</taxon>
        <taxon>Gammaproteobacteria</taxon>
        <taxon>Alteromonadales</taxon>
        <taxon>Alteromonadaceae</taxon>
        <taxon>Alteromonas/Salinimonas group</taxon>
        <taxon>Alteromonas</taxon>
    </lineage>
</organism>
<dbReference type="SUPFAM" id="SSF52540">
    <property type="entry name" value="P-loop containing nucleoside triphosphate hydrolases"/>
    <property type="match status" value="1"/>
</dbReference>
<evidence type="ECO:0000256" key="2">
    <source>
        <dbReference type="ARBA" id="ARBA00022741"/>
    </source>
</evidence>
<dbReference type="Gene3D" id="3.40.50.300">
    <property type="entry name" value="P-loop containing nucleotide triphosphate hydrolases"/>
    <property type="match status" value="1"/>
</dbReference>
<keyword evidence="8" id="KW-1185">Reference proteome</keyword>
<evidence type="ECO:0000256" key="5">
    <source>
        <dbReference type="ARBA" id="ARBA00037066"/>
    </source>
</evidence>
<comment type="caution">
    <text evidence="7">The sequence shown here is derived from an EMBL/GenBank/DDBJ whole genome shotgun (WGS) entry which is preliminary data.</text>
</comment>
<dbReference type="AlphaFoldDB" id="A0A6N9TGE7"/>
<dbReference type="RefSeq" id="WP_163105668.1">
    <property type="nucleotide sequence ID" value="NZ_JAAAWO010000003.1"/>
</dbReference>
<evidence type="ECO:0000256" key="3">
    <source>
        <dbReference type="ARBA" id="ARBA00022840"/>
    </source>
</evidence>
<reference evidence="7 8" key="1">
    <citation type="submission" date="2020-01" db="EMBL/GenBank/DDBJ databases">
        <title>Genomes of bacteria type strains.</title>
        <authorList>
            <person name="Chen J."/>
            <person name="Zhu S."/>
            <person name="Yang J."/>
        </authorList>
    </citation>
    <scope>NUCLEOTIDE SEQUENCE [LARGE SCALE GENOMIC DNA]</scope>
    <source>
        <strain evidence="7 8">LMG 24078</strain>
    </source>
</reference>
<dbReference type="InterPro" id="IPR017871">
    <property type="entry name" value="ABC_transporter-like_CS"/>
</dbReference>
<dbReference type="CDD" id="cd03214">
    <property type="entry name" value="ABC_Iron-Siderophores_B12_Hemin"/>
    <property type="match status" value="1"/>
</dbReference>
<accession>A0A6N9TGE7</accession>
<dbReference type="InterPro" id="IPR003439">
    <property type="entry name" value="ABC_transporter-like_ATP-bd"/>
</dbReference>
<dbReference type="PROSITE" id="PS00211">
    <property type="entry name" value="ABC_TRANSPORTER_1"/>
    <property type="match status" value="1"/>
</dbReference>